<sequence>MVCDEKKRKKFNPRPKIVYPPVPTKKWIPPDFRHKRVMPPPQLRYRKPPGMDQRVKPSALWKIWRRFFFFDDTAILTGTFSQTHKRFTFKSNGLQSSCNCAIACIFAHILPMELWDKYLLDTILILGDQLFRKSLEQDPDRCWTEIDTERVYTSLFIGRKKVSFEIDKKNRVDEILSAVNEDKIKKRFQEVIEGVLKIYFCGIFTMHGCKKVLAFWFKEGRYYLFDPTAHTSCGVTWANWPGGGLSIVYRCKTMECFIDRLYENITCYGSIILESLAHCHCWGALDSKFTSKICKGRFWVEPCMVLRVTDIDTTPPETYEDVRPIMPPHDWCFRVCPCPGIKGLKSHYMDQTVPTESQLALLMEVPVDIWDRRLKKFLEDEEQDNDPKKLAIEELSPEVDNKFSMTKRPSWLQEEFDKSDHCKFEIPYDKRPDAMSFFVDIEPGRIAIMRAGTHIKDPNFTKYMGRQVMGDAISALIMLKFWKSKHWVPVLLNKILKFGDLLYRDAMISIPRTQSLKLSNFQKKSEYMGKYFLPIVEDYVVVGRLSSKEFEVLDLFGALESFLIENQCCVIIGPIVLAVWVEDGYIYMFDPNQRDSRGNAEGNFEDPPGKLDCVCPNGKACLLRFTNVEDLVDLYMRNVEKPYKSNPFYLSRVQVHDWVDIPEAWANFKGFAPGKWILRATINQNDRKYDIVSKNFQSPATSMILMAMKQIKPLKEWADTDVNELLDYGDRFYRETIDTLREKNSYNNKMLLLSDLNKEFKFFGKLVEFTLEECVQNGIFTAKCDTGVMNLYKAMAYYYLSHDDGIITCRNMSVGVWKFEDMFFYSDSHSRDDKGLTTPFGTACIVRCCSLEDIVDMILCNFAPNPEDYFNITNVKMRIYELDFEGIIKPVLMHYRRVHKKKYIVRSLYQDGSSRYELNAGKQQIPMLIMSICYNKLKPSEEWNQADVDEIMNKGDNLYTASMLDILTKEENKFIGDTMDHVVYPGGKKRGSSRGGSDGGSMGSAKPSETTGSSEGDGDSRAEVTFAPNEEIEINLQTMRKVFNIGLNKFTVLHEDVGTGIIEPDLRVAVRDYYESLEALESGDQGDRSETGSSAKDPSSEGDESSGKKAGQSAAADDTNRELLILIKTFTVIIWRDSKLFYLFDCKSRDIDGNVIGASNWSDVCLTPAQRKLLLATRRPAPKKSLAAGTTVEETKSSKSIASAKSAGDRQKSIASQGGDRPKSIAGGGDDGEGDADKKEPSAVVAVDNFEEGEEMGEDYGQEGEEQPISYGEYEAIVEGILFPPPIERSASYWDLLAKSGRGCALAFTTIDALIDHIIKNIRPKLRWSDSYELKTIRVINSPEKKDIMRPQDIRNTVYEGQWYDFDEIERGVWILRGSLSLIHETFPSFNRGRQCFMMAVCALGIVYTFGVICFNKFTVDTILKYGDRLLTWCKKIRKQQMQEYDPNKLCDEEIDWILQHEEFGVDDVPKRICIWKFMIHVECKAEVVTGDIRAEPFLRLIDVQRGVDKFFEENRFGILQCKELAVAIWRGGKLYYMCDGMNRGPNGITDACGTGCVTRYIKTEHLVKTFVANLTRLGKNNFYIHAVTFGRDICPRVRTPITYIPPKIDCIANVCREIVPGKTIVRGSINQDDPKFGKLPGALSLPIAFIALTMTLIHKTQIWSKPIVDEVIEIGNELYDITVDSLGYSYNPWEDNLNVCQVKHDFYVGVLRANLEVRNMEQKGIIEPTDPCIWNLRMAIDRFFDENTHGIVVTEYMILAIWEEEIENSDPLIYIYDPNSRGPTGLPTYNGVACLISCLNPRMAAKHICSCILEPEHKLGPFKILPVEIVVGTKRTPKKLRKVDSVSTMVLPRCREGEINKKKRLMRKLAEYERRRKEYRRRQLIGRRAYYLLNNGDSIIRGYRSTNSECYPDSARNNQDLPMSIIALVMHVLFSIENWTYKNVDLVLDTGNQLYLDSYIAYGPKDPKLGPENIIRKFFLKHLTIKVTIYKPIVTDEFVCTSLLRVLGIFFSQEPFCLFYHKNQWVALIAKAGYFYLFDPHPRDLEGCAIEKIDKCEPGTAVVVKCDSVERLVCRLLENLTLPPQENGTDSMEQNAEENSFTLWLISVAIR</sequence>
<keyword evidence="1" id="KW-0175">Coiled coil</keyword>
<evidence type="ECO:0000256" key="1">
    <source>
        <dbReference type="SAM" id="Coils"/>
    </source>
</evidence>
<dbReference type="PANTHER" id="PTHR40552:SF6">
    <property type="entry name" value="FI09606P-RELATED"/>
    <property type="match status" value="1"/>
</dbReference>
<keyword evidence="4" id="KW-1185">Reference proteome</keyword>
<reference evidence="3" key="1">
    <citation type="submission" date="2022-01" db="EMBL/GenBank/DDBJ databases">
        <authorList>
            <person name="King R."/>
        </authorList>
    </citation>
    <scope>NUCLEOTIDE SEQUENCE</scope>
</reference>
<evidence type="ECO:0000313" key="3">
    <source>
        <dbReference type="EMBL" id="CAG9853719.1"/>
    </source>
</evidence>
<accession>A0A9N9TEB7</accession>
<evidence type="ECO:0000256" key="2">
    <source>
        <dbReference type="SAM" id="MobiDB-lite"/>
    </source>
</evidence>
<feature type="coiled-coil region" evidence="1">
    <location>
        <begin position="1856"/>
        <end position="1883"/>
    </location>
</feature>
<feature type="region of interest" description="Disordered" evidence="2">
    <location>
        <begin position="1079"/>
        <end position="1114"/>
    </location>
</feature>
<dbReference type="OrthoDB" id="7916681at2759"/>
<dbReference type="Gene3D" id="3.90.70.120">
    <property type="match status" value="7"/>
</dbReference>
<dbReference type="PANTHER" id="PTHR40552">
    <property type="entry name" value="AT05186P-RELATED"/>
    <property type="match status" value="1"/>
</dbReference>
<name>A0A9N9TEB7_PHYSR</name>
<dbReference type="Proteomes" id="UP001153712">
    <property type="component" value="Chromosome 1"/>
</dbReference>
<organism evidence="3 4">
    <name type="scientific">Phyllotreta striolata</name>
    <name type="common">Striped flea beetle</name>
    <name type="synonym">Crioceris striolata</name>
    <dbReference type="NCBI Taxonomy" id="444603"/>
    <lineage>
        <taxon>Eukaryota</taxon>
        <taxon>Metazoa</taxon>
        <taxon>Ecdysozoa</taxon>
        <taxon>Arthropoda</taxon>
        <taxon>Hexapoda</taxon>
        <taxon>Insecta</taxon>
        <taxon>Pterygota</taxon>
        <taxon>Neoptera</taxon>
        <taxon>Endopterygota</taxon>
        <taxon>Coleoptera</taxon>
        <taxon>Polyphaga</taxon>
        <taxon>Cucujiformia</taxon>
        <taxon>Chrysomeloidea</taxon>
        <taxon>Chrysomelidae</taxon>
        <taxon>Galerucinae</taxon>
        <taxon>Alticini</taxon>
        <taxon>Phyllotreta</taxon>
    </lineage>
</organism>
<evidence type="ECO:0000313" key="4">
    <source>
        <dbReference type="Proteomes" id="UP001153712"/>
    </source>
</evidence>
<feature type="region of interest" description="Disordered" evidence="2">
    <location>
        <begin position="985"/>
        <end position="1021"/>
    </location>
</feature>
<protein>
    <submittedName>
        <fullName evidence="3">Uncharacterized protein</fullName>
    </submittedName>
</protein>
<proteinExistence type="predicted"/>
<feature type="compositionally biased region" description="Gly residues" evidence="2">
    <location>
        <begin position="993"/>
        <end position="1002"/>
    </location>
</feature>
<gene>
    <name evidence="3" type="ORF">PHYEVI_LOCUS191</name>
</gene>
<feature type="region of interest" description="Disordered" evidence="2">
    <location>
        <begin position="1183"/>
        <end position="1244"/>
    </location>
</feature>
<dbReference type="EMBL" id="OU900094">
    <property type="protein sequence ID" value="CAG9853719.1"/>
    <property type="molecule type" value="Genomic_DNA"/>
</dbReference>